<protein>
    <submittedName>
        <fullName evidence="8">LppP/LprE family lipoprotein</fullName>
    </submittedName>
</protein>
<feature type="signal peptide" evidence="7">
    <location>
        <begin position="1"/>
        <end position="32"/>
    </location>
</feature>
<evidence type="ECO:0000256" key="2">
    <source>
        <dbReference type="ARBA" id="ARBA00022729"/>
    </source>
</evidence>
<organism evidence="8 9">
    <name type="scientific">Williamsia herbipolensis</name>
    <dbReference type="NCBI Taxonomy" id="1603258"/>
    <lineage>
        <taxon>Bacteria</taxon>
        <taxon>Bacillati</taxon>
        <taxon>Actinomycetota</taxon>
        <taxon>Actinomycetes</taxon>
        <taxon>Mycobacteriales</taxon>
        <taxon>Nocardiaceae</taxon>
        <taxon>Williamsia</taxon>
    </lineage>
</organism>
<keyword evidence="2 7" id="KW-0732">Signal</keyword>
<evidence type="ECO:0000256" key="4">
    <source>
        <dbReference type="ARBA" id="ARBA00023139"/>
    </source>
</evidence>
<gene>
    <name evidence="8" type="ORF">OG579_20740</name>
</gene>
<evidence type="ECO:0000256" key="7">
    <source>
        <dbReference type="SAM" id="SignalP"/>
    </source>
</evidence>
<dbReference type="Pfam" id="PF14041">
    <property type="entry name" value="Lipoprotein_21"/>
    <property type="match status" value="1"/>
</dbReference>
<accession>A0AAU4K221</accession>
<sequence length="233" mass="23987">MTATRRSTMAMYGGRRLTCVLALALATGAVLAGCGDAPGTASPSTVTVTATSSPSAPTASPSAATDADVSGGDSARDGEDSGGSGSGAQQTTAACDPDSGVPSTVSADMRRIAPPITSPTWRVSQVGGNPCAGLSWVEVFASAAVIQPPRQLLIYHDGRFLGTGIRCQTRYPEYVSLPANNGIRVTYRYPDPSDPLQSTTQNPVGVANVEFRWNGSRIVMEGTLPYALTKGQC</sequence>
<dbReference type="InterPro" id="IPR025971">
    <property type="entry name" value="LppP/LprE"/>
</dbReference>
<dbReference type="RefSeq" id="WP_328857493.1">
    <property type="nucleotide sequence ID" value="NZ_CP108021.1"/>
</dbReference>
<dbReference type="Proteomes" id="UP001432128">
    <property type="component" value="Chromosome"/>
</dbReference>
<feature type="chain" id="PRO_5043805411" evidence="7">
    <location>
        <begin position="33"/>
        <end position="233"/>
    </location>
</feature>
<proteinExistence type="predicted"/>
<reference evidence="8 9" key="1">
    <citation type="submission" date="2022-10" db="EMBL/GenBank/DDBJ databases">
        <title>The complete genomes of actinobacterial strains from the NBC collection.</title>
        <authorList>
            <person name="Joergensen T.S."/>
            <person name="Alvarez Arevalo M."/>
            <person name="Sterndorff E.B."/>
            <person name="Faurdal D."/>
            <person name="Vuksanovic O."/>
            <person name="Mourched A.-S."/>
            <person name="Charusanti P."/>
            <person name="Shaw S."/>
            <person name="Blin K."/>
            <person name="Weber T."/>
        </authorList>
    </citation>
    <scope>NUCLEOTIDE SEQUENCE [LARGE SCALE GENOMIC DNA]</scope>
    <source>
        <strain evidence="8 9">NBC_00319</strain>
    </source>
</reference>
<keyword evidence="3" id="KW-0472">Membrane</keyword>
<dbReference type="EMBL" id="CP108021">
    <property type="protein sequence ID" value="WUM20082.1"/>
    <property type="molecule type" value="Genomic_DNA"/>
</dbReference>
<evidence type="ECO:0000313" key="9">
    <source>
        <dbReference type="Proteomes" id="UP001432128"/>
    </source>
</evidence>
<evidence type="ECO:0000256" key="5">
    <source>
        <dbReference type="ARBA" id="ARBA00023288"/>
    </source>
</evidence>
<evidence type="ECO:0000256" key="3">
    <source>
        <dbReference type="ARBA" id="ARBA00023136"/>
    </source>
</evidence>
<keyword evidence="9" id="KW-1185">Reference proteome</keyword>
<dbReference type="KEGG" id="whr:OG579_20740"/>
<feature type="compositionally biased region" description="Low complexity" evidence="6">
    <location>
        <begin position="40"/>
        <end position="73"/>
    </location>
</feature>
<evidence type="ECO:0000313" key="8">
    <source>
        <dbReference type="EMBL" id="WUM20082.1"/>
    </source>
</evidence>
<evidence type="ECO:0000256" key="6">
    <source>
        <dbReference type="SAM" id="MobiDB-lite"/>
    </source>
</evidence>
<keyword evidence="5 8" id="KW-0449">Lipoprotein</keyword>
<dbReference type="AlphaFoldDB" id="A0AAU4K221"/>
<keyword evidence="1" id="KW-1003">Cell membrane</keyword>
<dbReference type="PROSITE" id="PS51257">
    <property type="entry name" value="PROKAR_LIPOPROTEIN"/>
    <property type="match status" value="1"/>
</dbReference>
<feature type="region of interest" description="Disordered" evidence="6">
    <location>
        <begin position="40"/>
        <end position="109"/>
    </location>
</feature>
<name>A0AAU4K221_9NOCA</name>
<evidence type="ECO:0000256" key="1">
    <source>
        <dbReference type="ARBA" id="ARBA00022475"/>
    </source>
</evidence>
<keyword evidence="4" id="KW-0564">Palmitate</keyword>